<feature type="compositionally biased region" description="Basic and acidic residues" evidence="1">
    <location>
        <begin position="64"/>
        <end position="94"/>
    </location>
</feature>
<sequence>MGVAKANLTAGKDFYQQTSGPGSGASYSTASPGRKKANIATMANFLDYDIYDLELTKVCPNSERAAETQRVLRERQSREQTSRASTRAEHEKAIPNKHKRRSKERRSDA</sequence>
<accession>A0ABD3LAM9</accession>
<evidence type="ECO:0000256" key="1">
    <source>
        <dbReference type="SAM" id="MobiDB-lite"/>
    </source>
</evidence>
<proteinExistence type="predicted"/>
<dbReference type="AlphaFoldDB" id="A0ABD3LAM9"/>
<dbReference type="Proteomes" id="UP001634007">
    <property type="component" value="Unassembled WGS sequence"/>
</dbReference>
<evidence type="ECO:0000313" key="2">
    <source>
        <dbReference type="EMBL" id="KAL3748864.1"/>
    </source>
</evidence>
<reference evidence="2 3" key="1">
    <citation type="submission" date="2024-11" db="EMBL/GenBank/DDBJ databases">
        <title>Chromosome-level genome assembly of Eucalyptus globulus Labill. provides insights into its genome evolution.</title>
        <authorList>
            <person name="Li X."/>
        </authorList>
    </citation>
    <scope>NUCLEOTIDE SEQUENCE [LARGE SCALE GENOMIC DNA]</scope>
    <source>
        <strain evidence="2">CL2024</strain>
        <tissue evidence="2">Fresh tender leaves</tissue>
    </source>
</reference>
<feature type="compositionally biased region" description="Basic residues" evidence="1">
    <location>
        <begin position="95"/>
        <end position="109"/>
    </location>
</feature>
<organism evidence="2 3">
    <name type="scientific">Eucalyptus globulus</name>
    <name type="common">Tasmanian blue gum</name>
    <dbReference type="NCBI Taxonomy" id="34317"/>
    <lineage>
        <taxon>Eukaryota</taxon>
        <taxon>Viridiplantae</taxon>
        <taxon>Streptophyta</taxon>
        <taxon>Embryophyta</taxon>
        <taxon>Tracheophyta</taxon>
        <taxon>Spermatophyta</taxon>
        <taxon>Magnoliopsida</taxon>
        <taxon>eudicotyledons</taxon>
        <taxon>Gunneridae</taxon>
        <taxon>Pentapetalae</taxon>
        <taxon>rosids</taxon>
        <taxon>malvids</taxon>
        <taxon>Myrtales</taxon>
        <taxon>Myrtaceae</taxon>
        <taxon>Myrtoideae</taxon>
        <taxon>Eucalypteae</taxon>
        <taxon>Eucalyptus</taxon>
    </lineage>
</organism>
<keyword evidence="3" id="KW-1185">Reference proteome</keyword>
<evidence type="ECO:0000313" key="3">
    <source>
        <dbReference type="Proteomes" id="UP001634007"/>
    </source>
</evidence>
<name>A0ABD3LAM9_EUCGL</name>
<protein>
    <submittedName>
        <fullName evidence="2">Uncharacterized protein</fullName>
    </submittedName>
</protein>
<comment type="caution">
    <text evidence="2">The sequence shown here is derived from an EMBL/GenBank/DDBJ whole genome shotgun (WGS) entry which is preliminary data.</text>
</comment>
<dbReference type="EMBL" id="JBJKBG010000002">
    <property type="protein sequence ID" value="KAL3748864.1"/>
    <property type="molecule type" value="Genomic_DNA"/>
</dbReference>
<gene>
    <name evidence="2" type="ORF">ACJRO7_010017</name>
</gene>
<feature type="region of interest" description="Disordered" evidence="1">
    <location>
        <begin position="1"/>
        <end position="34"/>
    </location>
</feature>
<feature type="region of interest" description="Disordered" evidence="1">
    <location>
        <begin position="61"/>
        <end position="109"/>
    </location>
</feature>
<feature type="compositionally biased region" description="Polar residues" evidence="1">
    <location>
        <begin position="15"/>
        <end position="31"/>
    </location>
</feature>